<evidence type="ECO:0000256" key="3">
    <source>
        <dbReference type="ARBA" id="ARBA00012438"/>
    </source>
</evidence>
<dbReference type="EMBL" id="JBHUHT010000010">
    <property type="protein sequence ID" value="MFD2095906.1"/>
    <property type="molecule type" value="Genomic_DNA"/>
</dbReference>
<dbReference type="PRINTS" id="PR00344">
    <property type="entry name" value="BCTRLSENSOR"/>
</dbReference>
<keyword evidence="17" id="KW-1185">Reference proteome</keyword>
<reference evidence="17" key="1">
    <citation type="journal article" date="2019" name="Int. J. Syst. Evol. Microbiol.">
        <title>The Global Catalogue of Microorganisms (GCM) 10K type strain sequencing project: providing services to taxonomists for standard genome sequencing and annotation.</title>
        <authorList>
            <consortium name="The Broad Institute Genomics Platform"/>
            <consortium name="The Broad Institute Genome Sequencing Center for Infectious Disease"/>
            <person name="Wu L."/>
            <person name="Ma J."/>
        </authorList>
    </citation>
    <scope>NUCLEOTIDE SEQUENCE [LARGE SCALE GENOMIC DNA]</scope>
    <source>
        <strain evidence="17">CGMCC 1.10992</strain>
    </source>
</reference>
<evidence type="ECO:0000256" key="10">
    <source>
        <dbReference type="SAM" id="Coils"/>
    </source>
</evidence>
<dbReference type="EC" id="2.7.13.3" evidence="3"/>
<keyword evidence="11" id="KW-0472">Membrane</keyword>
<feature type="domain" description="HPt" evidence="15">
    <location>
        <begin position="816"/>
        <end position="912"/>
    </location>
</feature>
<evidence type="ECO:0000313" key="16">
    <source>
        <dbReference type="EMBL" id="MFD2095906.1"/>
    </source>
</evidence>
<evidence type="ECO:0000256" key="6">
    <source>
        <dbReference type="ARBA" id="ARBA00022777"/>
    </source>
</evidence>
<keyword evidence="6 16" id="KW-0418">Kinase</keyword>
<dbReference type="SUPFAM" id="SSF52172">
    <property type="entry name" value="CheY-like"/>
    <property type="match status" value="2"/>
</dbReference>
<evidence type="ECO:0000256" key="4">
    <source>
        <dbReference type="ARBA" id="ARBA00022553"/>
    </source>
</evidence>
<dbReference type="PROSITE" id="PS50894">
    <property type="entry name" value="HPT"/>
    <property type="match status" value="1"/>
</dbReference>
<dbReference type="Pfam" id="PF00512">
    <property type="entry name" value="HisKA"/>
    <property type="match status" value="1"/>
</dbReference>
<dbReference type="InterPro" id="IPR011006">
    <property type="entry name" value="CheY-like_superfamily"/>
</dbReference>
<dbReference type="PANTHER" id="PTHR45339">
    <property type="entry name" value="HYBRID SIGNAL TRANSDUCTION HISTIDINE KINASE J"/>
    <property type="match status" value="1"/>
</dbReference>
<evidence type="ECO:0000256" key="1">
    <source>
        <dbReference type="ARBA" id="ARBA00000085"/>
    </source>
</evidence>
<evidence type="ECO:0000256" key="2">
    <source>
        <dbReference type="ARBA" id="ARBA00004370"/>
    </source>
</evidence>
<dbReference type="GO" id="GO:0004673">
    <property type="term" value="F:protein histidine kinase activity"/>
    <property type="evidence" value="ECO:0007669"/>
    <property type="project" value="UniProtKB-EC"/>
</dbReference>
<evidence type="ECO:0000259" key="12">
    <source>
        <dbReference type="PROSITE" id="PS50109"/>
    </source>
</evidence>
<evidence type="ECO:0000256" key="5">
    <source>
        <dbReference type="ARBA" id="ARBA00022679"/>
    </source>
</evidence>
<comment type="catalytic activity">
    <reaction evidence="1">
        <text>ATP + protein L-histidine = ADP + protein N-phospho-L-histidine.</text>
        <dbReference type="EC" id="2.7.13.3"/>
    </reaction>
</comment>
<dbReference type="PANTHER" id="PTHR45339:SF5">
    <property type="entry name" value="HISTIDINE KINASE"/>
    <property type="match status" value="1"/>
</dbReference>
<dbReference type="InterPro" id="IPR001789">
    <property type="entry name" value="Sig_transdc_resp-reg_receiver"/>
</dbReference>
<comment type="subcellular location">
    <subcellularLocation>
        <location evidence="2">Membrane</location>
    </subcellularLocation>
</comment>
<dbReference type="InterPro" id="IPR003594">
    <property type="entry name" value="HATPase_dom"/>
</dbReference>
<feature type="coiled-coil region" evidence="10">
    <location>
        <begin position="248"/>
        <end position="289"/>
    </location>
</feature>
<dbReference type="SMART" id="SM00448">
    <property type="entry name" value="REC"/>
    <property type="match status" value="1"/>
</dbReference>
<keyword evidence="7" id="KW-0902">Two-component regulatory system</keyword>
<dbReference type="CDD" id="cd00082">
    <property type="entry name" value="HisKA"/>
    <property type="match status" value="1"/>
</dbReference>
<evidence type="ECO:0000256" key="8">
    <source>
        <dbReference type="PROSITE-ProRule" id="PRU00110"/>
    </source>
</evidence>
<dbReference type="PROSITE" id="PS50109">
    <property type="entry name" value="HIS_KIN"/>
    <property type="match status" value="1"/>
</dbReference>
<dbReference type="Pfam" id="PF00672">
    <property type="entry name" value="HAMP"/>
    <property type="match status" value="1"/>
</dbReference>
<dbReference type="SMART" id="SM00387">
    <property type="entry name" value="HATPase_c"/>
    <property type="match status" value="1"/>
</dbReference>
<name>A0ABW4XN34_9GAMM</name>
<dbReference type="Gene3D" id="3.40.50.2300">
    <property type="match status" value="2"/>
</dbReference>
<feature type="domain" description="Response regulatory" evidence="13">
    <location>
        <begin position="671"/>
        <end position="787"/>
    </location>
</feature>
<dbReference type="Gene3D" id="1.10.287.130">
    <property type="match status" value="1"/>
</dbReference>
<feature type="transmembrane region" description="Helical" evidence="11">
    <location>
        <begin position="6"/>
        <end position="31"/>
    </location>
</feature>
<dbReference type="CDD" id="cd17546">
    <property type="entry name" value="REC_hyHK_CKI1_RcsC-like"/>
    <property type="match status" value="1"/>
</dbReference>
<evidence type="ECO:0000256" key="9">
    <source>
        <dbReference type="PROSITE-ProRule" id="PRU00169"/>
    </source>
</evidence>
<accession>A0ABW4XN34</accession>
<evidence type="ECO:0000259" key="13">
    <source>
        <dbReference type="PROSITE" id="PS50110"/>
    </source>
</evidence>
<protein>
    <recommendedName>
        <fullName evidence="3">histidine kinase</fullName>
        <ecNumber evidence="3">2.7.13.3</ecNumber>
    </recommendedName>
</protein>
<dbReference type="NCBIfam" id="NF008318">
    <property type="entry name" value="PRK11107.1"/>
    <property type="match status" value="1"/>
</dbReference>
<evidence type="ECO:0000256" key="7">
    <source>
        <dbReference type="ARBA" id="ARBA00023012"/>
    </source>
</evidence>
<evidence type="ECO:0000256" key="11">
    <source>
        <dbReference type="SAM" id="Phobius"/>
    </source>
</evidence>
<keyword evidence="11" id="KW-0812">Transmembrane</keyword>
<dbReference type="PROSITE" id="PS50110">
    <property type="entry name" value="RESPONSE_REGULATORY"/>
    <property type="match status" value="2"/>
</dbReference>
<keyword evidence="4 9" id="KW-0597">Phosphoprotein</keyword>
<dbReference type="SUPFAM" id="SSF55874">
    <property type="entry name" value="ATPase domain of HSP90 chaperone/DNA topoisomerase II/histidine kinase"/>
    <property type="match status" value="1"/>
</dbReference>
<dbReference type="RefSeq" id="WP_345340694.1">
    <property type="nucleotide sequence ID" value="NZ_BAABLI010000016.1"/>
</dbReference>
<dbReference type="InterPro" id="IPR036641">
    <property type="entry name" value="HPT_dom_sf"/>
</dbReference>
<gene>
    <name evidence="16" type="primary">barA</name>
    <name evidence="16" type="ORF">ACFSJ3_07925</name>
</gene>
<proteinExistence type="predicted"/>
<dbReference type="Pfam" id="PF00072">
    <property type="entry name" value="Response_reg"/>
    <property type="match status" value="1"/>
</dbReference>
<dbReference type="SUPFAM" id="SSF47226">
    <property type="entry name" value="Histidine-containing phosphotransfer domain, HPT domain"/>
    <property type="match status" value="1"/>
</dbReference>
<feature type="domain" description="HAMP" evidence="14">
    <location>
        <begin position="197"/>
        <end position="249"/>
    </location>
</feature>
<dbReference type="Proteomes" id="UP001597380">
    <property type="component" value="Unassembled WGS sequence"/>
</dbReference>
<sequence length="912" mass="101543">MATLGLRSWVLILTLAPTVLIGVLLGSYFTFHRFQELDEELIERGSNIVEPLAIASEYGMLHNSREMLKRLVGVSHRRHSETVRAIAIFDTRHKVFVTSNYIRNFNTLRLPPGSTVPPNTMLEYTSNGDLILRTPIHQESNLYGLKPDEPTPIIGYVVAQLNSDGAVLEQHRSALAAGIIVLVGVILNLLFTFRLVKQVTEPISEMVDAVDMIRRGRLDTRVAGPLIGELDELRQGINAMAKSLDESHLEMQQNIDQATSDLRETLEQIEIQNIELDMAKKRAQEANRVKSEFLANMSHELRTPLNGVIGFTRQLLKTPMTPQQKDYLVTTEKSANNLLTIINDILDFSKLEAGKLQLEQMPFMLRDTIYEVATLLAPNSHEKGLEMVVRVADKVPDNLIGDAFRIKQVLTNLVGNAVKFTEQGSVEISSKLLKEHEDKVTLKIIVKDTGIGVSEEQQKSLFQAFGQGDSSITRRFGGTGLGLVISQRLVHQMGGEMGFESTPGKSTTFWFTLCCTRSPLPLGEPLPLDEVHDRAVLIYEPQDSSRRALADPLINWHMNVVSVSEPFEWQHQLNSGQHFLATLISCASCEKDMSQMGQLIRQAKVCSDQVIVLTNHSDPNVHEMLREMGADNSIAKPVNPSRVCRTIGHFKPLQTVAHKPQPAKAAKHDARILAVDDNPANLKLIAALLSDLVNEVETCEDGEFAVEKALKQSYDLILMDIQMPRMDGVTATKEIRKTELNRSTPVVAVTAHAMQGEQERLLSQGMDDYLTKPIDEEALQRLILRWVPKLSADSSADLASIDGIDWDLALKRAGGRESLAQEMLQMLLDSLPDVSDSLNKAYQEQDRAELLHHVHKLNGACCYTGVPALNKLANELETLLKQGIELPDIEPEYLEMLDEIALLQQAAKAVMA</sequence>
<comment type="caution">
    <text evidence="9">Lacks conserved residue(s) required for the propagation of feature annotation.</text>
</comment>
<dbReference type="Pfam" id="PF09984">
    <property type="entry name" value="sCache_4"/>
    <property type="match status" value="1"/>
</dbReference>
<dbReference type="InterPro" id="IPR008207">
    <property type="entry name" value="Sig_transdc_His_kin_Hpt_dom"/>
</dbReference>
<organism evidence="16 17">
    <name type="scientific">Corallincola platygyrae</name>
    <dbReference type="NCBI Taxonomy" id="1193278"/>
    <lineage>
        <taxon>Bacteria</taxon>
        <taxon>Pseudomonadati</taxon>
        <taxon>Pseudomonadota</taxon>
        <taxon>Gammaproteobacteria</taxon>
        <taxon>Alteromonadales</taxon>
        <taxon>Psychromonadaceae</taxon>
        <taxon>Corallincola</taxon>
    </lineage>
</organism>
<dbReference type="Gene3D" id="1.20.120.160">
    <property type="entry name" value="HPT domain"/>
    <property type="match status" value="1"/>
</dbReference>
<evidence type="ECO:0000259" key="15">
    <source>
        <dbReference type="PROSITE" id="PS50894"/>
    </source>
</evidence>
<dbReference type="InterPro" id="IPR036890">
    <property type="entry name" value="HATPase_C_sf"/>
</dbReference>
<evidence type="ECO:0000313" key="17">
    <source>
        <dbReference type="Proteomes" id="UP001597380"/>
    </source>
</evidence>
<dbReference type="Pfam" id="PF02518">
    <property type="entry name" value="HATPase_c"/>
    <property type="match status" value="1"/>
</dbReference>
<comment type="caution">
    <text evidence="16">The sequence shown here is derived from an EMBL/GenBank/DDBJ whole genome shotgun (WGS) entry which is preliminary data.</text>
</comment>
<dbReference type="InterPro" id="IPR003660">
    <property type="entry name" value="HAMP_dom"/>
</dbReference>
<feature type="modified residue" description="Phosphohistidine" evidence="8">
    <location>
        <position position="855"/>
    </location>
</feature>
<keyword evidence="10" id="KW-0175">Coiled coil</keyword>
<dbReference type="SMART" id="SM00304">
    <property type="entry name" value="HAMP"/>
    <property type="match status" value="1"/>
</dbReference>
<dbReference type="Gene3D" id="6.10.340.10">
    <property type="match status" value="1"/>
</dbReference>
<dbReference type="InterPro" id="IPR019247">
    <property type="entry name" value="Histidine_kinase_BarA_N"/>
</dbReference>
<dbReference type="Pfam" id="PF01627">
    <property type="entry name" value="Hpt"/>
    <property type="match status" value="1"/>
</dbReference>
<dbReference type="PROSITE" id="PS50885">
    <property type="entry name" value="HAMP"/>
    <property type="match status" value="1"/>
</dbReference>
<dbReference type="Gene3D" id="3.30.565.10">
    <property type="entry name" value="Histidine kinase-like ATPase, C-terminal domain"/>
    <property type="match status" value="1"/>
</dbReference>
<dbReference type="InterPro" id="IPR004358">
    <property type="entry name" value="Sig_transdc_His_kin-like_C"/>
</dbReference>
<dbReference type="SUPFAM" id="SSF47384">
    <property type="entry name" value="Homodimeric domain of signal transducing histidine kinase"/>
    <property type="match status" value="1"/>
</dbReference>
<feature type="domain" description="Histidine kinase" evidence="12">
    <location>
        <begin position="296"/>
        <end position="517"/>
    </location>
</feature>
<dbReference type="CDD" id="cd06225">
    <property type="entry name" value="HAMP"/>
    <property type="match status" value="1"/>
</dbReference>
<feature type="domain" description="Response regulatory" evidence="13">
    <location>
        <begin position="535"/>
        <end position="651"/>
    </location>
</feature>
<feature type="transmembrane region" description="Helical" evidence="11">
    <location>
        <begin position="174"/>
        <end position="196"/>
    </location>
</feature>
<dbReference type="InterPro" id="IPR005467">
    <property type="entry name" value="His_kinase_dom"/>
</dbReference>
<dbReference type="InterPro" id="IPR036097">
    <property type="entry name" value="HisK_dim/P_sf"/>
</dbReference>
<dbReference type="CDD" id="cd16922">
    <property type="entry name" value="HATPase_EvgS-ArcB-TorS-like"/>
    <property type="match status" value="1"/>
</dbReference>
<feature type="modified residue" description="4-aspartylphosphate" evidence="9">
    <location>
        <position position="720"/>
    </location>
</feature>
<dbReference type="InterPro" id="IPR003661">
    <property type="entry name" value="HisK_dim/P_dom"/>
</dbReference>
<keyword evidence="11" id="KW-1133">Transmembrane helix</keyword>
<dbReference type="SMART" id="SM00388">
    <property type="entry name" value="HisKA"/>
    <property type="match status" value="1"/>
</dbReference>
<evidence type="ECO:0000259" key="14">
    <source>
        <dbReference type="PROSITE" id="PS50885"/>
    </source>
</evidence>
<keyword evidence="5 16" id="KW-0808">Transferase</keyword>